<dbReference type="RefSeq" id="WP_274189576.1">
    <property type="nucleotide sequence ID" value="NZ_BAABHN010000050.1"/>
</dbReference>
<keyword evidence="2" id="KW-1133">Transmembrane helix</keyword>
<accession>A0ABV9RMT4</accession>
<dbReference type="EMBL" id="JBHSIM010000050">
    <property type="protein sequence ID" value="MFC4835526.1"/>
    <property type="molecule type" value="Genomic_DNA"/>
</dbReference>
<feature type="compositionally biased region" description="Low complexity" evidence="1">
    <location>
        <begin position="9"/>
        <end position="24"/>
    </location>
</feature>
<proteinExistence type="predicted"/>
<evidence type="ECO:0000313" key="4">
    <source>
        <dbReference type="Proteomes" id="UP001595909"/>
    </source>
</evidence>
<evidence type="ECO:0000256" key="1">
    <source>
        <dbReference type="SAM" id="MobiDB-lite"/>
    </source>
</evidence>
<dbReference type="Proteomes" id="UP001595909">
    <property type="component" value="Unassembled WGS sequence"/>
</dbReference>
<keyword evidence="2" id="KW-0472">Membrane</keyword>
<keyword evidence="4" id="KW-1185">Reference proteome</keyword>
<organism evidence="3 4">
    <name type="scientific">Actinomycetospora chibensis</name>
    <dbReference type="NCBI Taxonomy" id="663606"/>
    <lineage>
        <taxon>Bacteria</taxon>
        <taxon>Bacillati</taxon>
        <taxon>Actinomycetota</taxon>
        <taxon>Actinomycetes</taxon>
        <taxon>Pseudonocardiales</taxon>
        <taxon>Pseudonocardiaceae</taxon>
        <taxon>Actinomycetospora</taxon>
    </lineage>
</organism>
<keyword evidence="2" id="KW-0812">Transmembrane</keyword>
<comment type="caution">
    <text evidence="3">The sequence shown here is derived from an EMBL/GenBank/DDBJ whole genome shotgun (WGS) entry which is preliminary data.</text>
</comment>
<protein>
    <submittedName>
        <fullName evidence="3">Uncharacterized protein</fullName>
    </submittedName>
</protein>
<name>A0ABV9RMT4_9PSEU</name>
<reference evidence="4" key="1">
    <citation type="journal article" date="2019" name="Int. J. Syst. Evol. Microbiol.">
        <title>The Global Catalogue of Microorganisms (GCM) 10K type strain sequencing project: providing services to taxonomists for standard genome sequencing and annotation.</title>
        <authorList>
            <consortium name="The Broad Institute Genomics Platform"/>
            <consortium name="The Broad Institute Genome Sequencing Center for Infectious Disease"/>
            <person name="Wu L."/>
            <person name="Ma J."/>
        </authorList>
    </citation>
    <scope>NUCLEOTIDE SEQUENCE [LARGE SCALE GENOMIC DNA]</scope>
    <source>
        <strain evidence="4">CCUG 50347</strain>
    </source>
</reference>
<gene>
    <name evidence="3" type="ORF">ACFPEL_24160</name>
</gene>
<feature type="region of interest" description="Disordered" evidence="1">
    <location>
        <begin position="1"/>
        <end position="50"/>
    </location>
</feature>
<evidence type="ECO:0000256" key="2">
    <source>
        <dbReference type="SAM" id="Phobius"/>
    </source>
</evidence>
<sequence length="199" mass="20250">MTAVRHGPTHAAHAAHAAHAGAPALSPVPGRVAAGPATGRHARVGSGVPSGPLVRLRTVVPAPSPEPSPEPSGRLVIDSSYCRLSPHLGARKVAVSVDGLPWRFAWGRTPIDLPAGRHLVEIEVEGGRRGWGHVADAVPVAAGHTVEVFYRAPALPRLTGSLGPARQRTAGLPVCAALLALGSLAVVALLVAALVLLVA</sequence>
<feature type="transmembrane region" description="Helical" evidence="2">
    <location>
        <begin position="176"/>
        <end position="198"/>
    </location>
</feature>
<evidence type="ECO:0000313" key="3">
    <source>
        <dbReference type="EMBL" id="MFC4835526.1"/>
    </source>
</evidence>